<feature type="region of interest" description="Disordered" evidence="2">
    <location>
        <begin position="417"/>
        <end position="440"/>
    </location>
</feature>
<feature type="region of interest" description="Disordered" evidence="2">
    <location>
        <begin position="459"/>
        <end position="487"/>
    </location>
</feature>
<dbReference type="OrthoDB" id="273452at2759"/>
<evidence type="ECO:0000256" key="2">
    <source>
        <dbReference type="SAM" id="MobiDB-lite"/>
    </source>
</evidence>
<dbReference type="InterPro" id="IPR007751">
    <property type="entry name" value="DUF676_lipase-like"/>
</dbReference>
<feature type="compositionally biased region" description="Low complexity" evidence="2">
    <location>
        <begin position="613"/>
        <end position="623"/>
    </location>
</feature>
<name>A0A6L2Q3L7_COPFO</name>
<protein>
    <recommendedName>
        <fullName evidence="3">DUF676 domain-containing protein</fullName>
    </recommendedName>
</protein>
<feature type="compositionally biased region" description="Polar residues" evidence="2">
    <location>
        <begin position="566"/>
        <end position="577"/>
    </location>
</feature>
<evidence type="ECO:0000259" key="3">
    <source>
        <dbReference type="Pfam" id="PF05057"/>
    </source>
</evidence>
<dbReference type="Pfam" id="PF05057">
    <property type="entry name" value="DUF676"/>
    <property type="match status" value="1"/>
</dbReference>
<comment type="similarity">
    <text evidence="1">Belongs to the FAM135 family.</text>
</comment>
<reference evidence="5" key="1">
    <citation type="submission" date="2020-01" db="EMBL/GenBank/DDBJ databases">
        <title>Draft genome sequence of the Termite Coptotermes fromosanus.</title>
        <authorList>
            <person name="Itakura S."/>
            <person name="Yosikawa Y."/>
            <person name="Umezawa K."/>
        </authorList>
    </citation>
    <scope>NUCLEOTIDE SEQUENCE [LARGE SCALE GENOMIC DNA]</scope>
</reference>
<dbReference type="FunFam" id="3.40.50.1820:FF:000004">
    <property type="entry name" value="Protein FAM135A isoform a"/>
    <property type="match status" value="1"/>
</dbReference>
<feature type="compositionally biased region" description="Pro residues" evidence="2">
    <location>
        <begin position="976"/>
        <end position="1008"/>
    </location>
</feature>
<sequence length="1471" mass="162035">MLDNSCQTQREPSIDPRKLAPSSVALFYQIRTALRVSPKLPVKVEVNLPRNQRSELAFPACVVNGTGVSKTFQILYRNEEVLLDDVIMFRAHILVDSHKIEDTLERADFTLMVELWFTDQTFGPDQHSSISCVSSRTLQLHFSPTRGLHYHLPVLFDYFHLAAVTMTIHASLVALHQPYINHTCLHFLAVTDLCYSTPRSAKPWLGTSQRLNFRQPQSTMETVTKCVSSGTRLAHARHVHQEVCSILLASYETLQARLQEYMKLLPSWQQLKLETTDCFQRFSNLKFVAMANSDIAQLCAENILLWQQFLEAFSCKDPVHQHLARHHHHLRVKRFAEAFFVLDNPRQSAAGCYDANYQNYLAVSEMVRRSRYLATLPPLPVQCNDLDGDITTLPIIFEDQYQDMAEFARRRSVAGRKAGSDPFLSTSADTKVETRTPLPPQEDCSCGIAAILESRSHKIPASVRSSSSATAPSSSQPLPKPGTGRQLNVPLSLGMLGVNEQQVFHPGDVLKATLTLAPHAGRRSQRYQYHNAPSSATATLLLHGRKGMESDGLTKSSLPARHSKSLDQLRTTGTAASEPSPIPRPLLSPGHSQPQPVTQAASSSAPNPSLGISHMSSIARSSSTQIRREKSVDSLKPGTGMTTAVVSSTTLPVPQPQPLIPVPVRNNLKEKLKNNLRLELKVVNGNGGAGTSPSTDSGDSLAVGYRRLEQSASVPFNLSEAINGRMSPSGTMKHSQSTMSMPSVAVLQRECHAGESSEALLGGSRSIGANSSESMPNLVAPLASPPPPIIVPPPVAKTQIDEPALDSVVAIGGPLPPPGELSKLEVGLYSSVDPALISVESSLAEPLTVATTVTIKSKSQSPGKSLSSPPSSSLSDITSEQSGWVSNSSRRTSGDMSSGQLSPDGSDFGIKLHVDRHAPTTASKQPHRTLNGEQLRARLQKLVEPPPAITEPEVIDHPYEELRLPPPKQFRDDPPPPEPFRDPPVPPPRPTVPLVAPKPKPKVSPPTPIDNLLYHVYESVKEVQRKPVIEASTRTAREQDRDRDRDKERDKPSKDKDTQSEIGGCTLPKLDNSEHVKKTPSPKVIDGQHCICPSGTSPPVSSTTTTVTPATSERELSCDCYINKDGEEQLRHKLVQAVGDDTLSFIKSKEEFKRQMNFTGMIYRPSRFLPVHEDGSSDFPTLASTLPYFHISDEYRIFSPEGLHLIVCVHGLDGNSADLRLVKTYLELGLPGANLEFLMSERNQGDTFSDFDTMTDKLVAEILYHVEACGLNPSKISFIGHSLGNIIIRSAITRPQMKHLLPRLHTFLSLSGPHLGTLYNNSGLVNMGMWFMQKWKKSGSLLQLALRDATDVRQTFLYRLSQRSNLHHFRNLLLCGSSQDRYVPLHSARIELCKAAVKDTSVQGAAYREMVHNILYPIICKPEVTFVRYDVHHALPNTANSLIGRAAHIAVLDSELFIEKFLVVTGLKYFR</sequence>
<dbReference type="Gene3D" id="3.40.50.1820">
    <property type="entry name" value="alpha/beta hydrolase"/>
    <property type="match status" value="1"/>
</dbReference>
<dbReference type="Proteomes" id="UP000502823">
    <property type="component" value="Unassembled WGS sequence"/>
</dbReference>
<evidence type="ECO:0000313" key="4">
    <source>
        <dbReference type="EMBL" id="GFG37345.1"/>
    </source>
</evidence>
<feature type="compositionally biased region" description="Polar residues" evidence="2">
    <location>
        <begin position="590"/>
        <end position="607"/>
    </location>
</feature>
<dbReference type="FunCoup" id="A0A6L2Q3L7">
    <property type="interactions" value="126"/>
</dbReference>
<dbReference type="PANTHER" id="PTHR12482:SF5">
    <property type="entry name" value="DUF676 DOMAIN-CONTAINING PROTEIN"/>
    <property type="match status" value="1"/>
</dbReference>
<comment type="caution">
    <text evidence="4">The sequence shown here is derived from an EMBL/GenBank/DDBJ whole genome shotgun (WGS) entry which is preliminary data.</text>
</comment>
<dbReference type="Pfam" id="PF12394">
    <property type="entry name" value="DUF3657"/>
    <property type="match status" value="1"/>
</dbReference>
<gene>
    <name evidence="4" type="ORF">Cfor_08475</name>
</gene>
<accession>A0A6L2Q3L7</accession>
<feature type="compositionally biased region" description="Polar residues" evidence="2">
    <location>
        <begin position="876"/>
        <end position="903"/>
    </location>
</feature>
<feature type="compositionally biased region" description="Basic and acidic residues" evidence="2">
    <location>
        <begin position="954"/>
        <end position="974"/>
    </location>
</feature>
<feature type="region of interest" description="Disordered" evidence="2">
    <location>
        <begin position="942"/>
        <end position="1009"/>
    </location>
</feature>
<dbReference type="InterPro" id="IPR022122">
    <property type="entry name" value="DUF3657"/>
</dbReference>
<feature type="region of interest" description="Disordered" evidence="2">
    <location>
        <begin position="855"/>
        <end position="911"/>
    </location>
</feature>
<keyword evidence="5" id="KW-1185">Reference proteome</keyword>
<feature type="compositionally biased region" description="Low complexity" evidence="2">
    <location>
        <begin position="856"/>
        <end position="875"/>
    </location>
</feature>
<dbReference type="SUPFAM" id="SSF53474">
    <property type="entry name" value="alpha/beta-Hydrolases"/>
    <property type="match status" value="1"/>
</dbReference>
<evidence type="ECO:0000256" key="1">
    <source>
        <dbReference type="ARBA" id="ARBA00007949"/>
    </source>
</evidence>
<dbReference type="PANTHER" id="PTHR12482">
    <property type="entry name" value="LIPASE ROG1-RELATED-RELATED"/>
    <property type="match status" value="1"/>
</dbReference>
<evidence type="ECO:0000313" key="5">
    <source>
        <dbReference type="Proteomes" id="UP000502823"/>
    </source>
</evidence>
<dbReference type="EMBL" id="BLKM01000691">
    <property type="protein sequence ID" value="GFG37345.1"/>
    <property type="molecule type" value="Genomic_DNA"/>
</dbReference>
<feature type="region of interest" description="Disordered" evidence="2">
    <location>
        <begin position="548"/>
        <end position="641"/>
    </location>
</feature>
<dbReference type="InterPro" id="IPR044294">
    <property type="entry name" value="Lipase-like"/>
</dbReference>
<dbReference type="InParanoid" id="A0A6L2Q3L7"/>
<dbReference type="InterPro" id="IPR029058">
    <property type="entry name" value="AB_hydrolase_fold"/>
</dbReference>
<feature type="compositionally biased region" description="Low complexity" evidence="2">
    <location>
        <begin position="460"/>
        <end position="477"/>
    </location>
</feature>
<feature type="region of interest" description="Disordered" evidence="2">
    <location>
        <begin position="1028"/>
        <end position="1086"/>
    </location>
</feature>
<organism evidence="4 5">
    <name type="scientific">Coptotermes formosanus</name>
    <name type="common">Formosan subterranean termite</name>
    <dbReference type="NCBI Taxonomy" id="36987"/>
    <lineage>
        <taxon>Eukaryota</taxon>
        <taxon>Metazoa</taxon>
        <taxon>Ecdysozoa</taxon>
        <taxon>Arthropoda</taxon>
        <taxon>Hexapoda</taxon>
        <taxon>Insecta</taxon>
        <taxon>Pterygota</taxon>
        <taxon>Neoptera</taxon>
        <taxon>Polyneoptera</taxon>
        <taxon>Dictyoptera</taxon>
        <taxon>Blattodea</taxon>
        <taxon>Blattoidea</taxon>
        <taxon>Termitoidae</taxon>
        <taxon>Rhinotermitidae</taxon>
        <taxon>Coptotermes</taxon>
    </lineage>
</organism>
<feature type="compositionally biased region" description="Basic and acidic residues" evidence="2">
    <location>
        <begin position="1035"/>
        <end position="1059"/>
    </location>
</feature>
<proteinExistence type="inferred from homology"/>
<feature type="domain" description="DUF676" evidence="3">
    <location>
        <begin position="1201"/>
        <end position="1393"/>
    </location>
</feature>